<protein>
    <submittedName>
        <fullName evidence="1">Enoyl-CoA hydratase</fullName>
    </submittedName>
</protein>
<sequence length="266" mass="28072">MIHDKDEPMSEVTLAPSVGGATGVFETLTFDDLGDRVVVALDRPARRNAIDAAMIAELHEVCARIEADPKPLLLTGTGEHFAGGADIAELRARTRSDALAGINRTLFDRVARLALPTVAAVSGWALGGGAELAYACDIRIGTTTARFGNPEPGLGILAAAGANYRLPSLVGTSVAKQMLLAGRVLDAETALQLGLLAEVVEPGEHIDAAHVVVDRILRSSPLALRLTKTILDAPGTHAFADDIAQAVLFETEDKHDRMTAFLEKRA</sequence>
<keyword evidence="2" id="KW-1185">Reference proteome</keyword>
<evidence type="ECO:0000313" key="2">
    <source>
        <dbReference type="Proteomes" id="UP000013525"/>
    </source>
</evidence>
<dbReference type="InterPro" id="IPR029045">
    <property type="entry name" value="ClpP/crotonase-like_dom_sf"/>
</dbReference>
<dbReference type="EMBL" id="APMY01000075">
    <property type="protein sequence ID" value="EOM76169.1"/>
    <property type="molecule type" value="Genomic_DNA"/>
</dbReference>
<dbReference type="PANTHER" id="PTHR11941:SF54">
    <property type="entry name" value="ENOYL-COA HYDRATASE, MITOCHONDRIAL"/>
    <property type="match status" value="1"/>
</dbReference>
<dbReference type="Proteomes" id="UP000013525">
    <property type="component" value="Unassembled WGS sequence"/>
</dbReference>
<reference evidence="1 2" key="1">
    <citation type="journal article" date="2013" name="Genome Announc.">
        <title>Draft Genome Sequence of Rhodococcus rhodnii Strain LMG5362, a Symbiont of Rhodnius prolixus (Hemiptera, Reduviidae, Triatominae), the Principle Vector of Trypanosoma cruzi.</title>
        <authorList>
            <person name="Pachebat J.A."/>
            <person name="van Keulen G."/>
            <person name="Whitten M.M."/>
            <person name="Girdwood S."/>
            <person name="Del Sol R."/>
            <person name="Dyson P.J."/>
            <person name="Facey P.D."/>
        </authorList>
    </citation>
    <scope>NUCLEOTIDE SEQUENCE [LARGE SCALE GENOMIC DNA]</scope>
    <source>
        <strain evidence="1 2">LMG 5362</strain>
    </source>
</reference>
<dbReference type="CDD" id="cd06558">
    <property type="entry name" value="crotonase-like"/>
    <property type="match status" value="1"/>
</dbReference>
<dbReference type="Pfam" id="PF00378">
    <property type="entry name" value="ECH_1"/>
    <property type="match status" value="1"/>
</dbReference>
<dbReference type="PATRIC" id="fig|1273125.3.peg.2425"/>
<dbReference type="Gene3D" id="3.90.226.10">
    <property type="entry name" value="2-enoyl-CoA Hydratase, Chain A, domain 1"/>
    <property type="match status" value="1"/>
</dbReference>
<dbReference type="GO" id="GO:0003824">
    <property type="term" value="F:catalytic activity"/>
    <property type="evidence" value="ECO:0007669"/>
    <property type="project" value="UniProtKB-ARBA"/>
</dbReference>
<proteinExistence type="predicted"/>
<evidence type="ECO:0000313" key="1">
    <source>
        <dbReference type="EMBL" id="EOM76169.1"/>
    </source>
</evidence>
<name>R7WQA1_9NOCA</name>
<dbReference type="SUPFAM" id="SSF52096">
    <property type="entry name" value="ClpP/crotonase"/>
    <property type="match status" value="1"/>
</dbReference>
<dbReference type="PANTHER" id="PTHR11941">
    <property type="entry name" value="ENOYL-COA HYDRATASE-RELATED"/>
    <property type="match status" value="1"/>
</dbReference>
<gene>
    <name evidence="1" type="ORF">Rrhod_2535</name>
</gene>
<dbReference type="GO" id="GO:0006635">
    <property type="term" value="P:fatty acid beta-oxidation"/>
    <property type="evidence" value="ECO:0007669"/>
    <property type="project" value="TreeGrafter"/>
</dbReference>
<organism evidence="1 2">
    <name type="scientific">Rhodococcus rhodnii LMG 5362</name>
    <dbReference type="NCBI Taxonomy" id="1273125"/>
    <lineage>
        <taxon>Bacteria</taxon>
        <taxon>Bacillati</taxon>
        <taxon>Actinomycetota</taxon>
        <taxon>Actinomycetes</taxon>
        <taxon>Mycobacteriales</taxon>
        <taxon>Nocardiaceae</taxon>
        <taxon>Rhodococcus</taxon>
    </lineage>
</organism>
<accession>R7WQA1</accession>
<dbReference type="InterPro" id="IPR001753">
    <property type="entry name" value="Enoyl-CoA_hydra/iso"/>
</dbReference>
<dbReference type="eggNOG" id="COG1024">
    <property type="taxonomic scope" value="Bacteria"/>
</dbReference>
<dbReference type="AlphaFoldDB" id="R7WQA1"/>
<comment type="caution">
    <text evidence="1">The sequence shown here is derived from an EMBL/GenBank/DDBJ whole genome shotgun (WGS) entry which is preliminary data.</text>
</comment>